<keyword evidence="2" id="KW-1185">Reference proteome</keyword>
<dbReference type="AlphaFoldDB" id="A0A2T0VD71"/>
<sequence length="189" mass="20708">MAFFIDFPFDWAGVPPFGETERWSTPEAWAKDLLDELAAGADVRLRKSQRKVLHETFVFEAVEGIKREASRTFLSLATWYGPLTSADAYITPREALGAISLEDYVGANDPSAAEPPEVGPFTTQSGLVGVRCVRYINPYDNSPVIGAVIEYAFEVDGSVLRLLTSQLDLVNFPRTIELMDGLAGSVTSV</sequence>
<comment type="caution">
    <text evidence="1">The sequence shown here is derived from an EMBL/GenBank/DDBJ whole genome shotgun (WGS) entry which is preliminary data.</text>
</comment>
<organism evidence="1 2">
    <name type="scientific">Glaciihabitans tibetensis</name>
    <dbReference type="NCBI Taxonomy" id="1266600"/>
    <lineage>
        <taxon>Bacteria</taxon>
        <taxon>Bacillati</taxon>
        <taxon>Actinomycetota</taxon>
        <taxon>Actinomycetes</taxon>
        <taxon>Micrococcales</taxon>
        <taxon>Microbacteriaceae</taxon>
        <taxon>Glaciihabitans</taxon>
    </lineage>
</organism>
<proteinExistence type="predicted"/>
<dbReference type="EMBL" id="PVTL01000005">
    <property type="protein sequence ID" value="PRY68113.1"/>
    <property type="molecule type" value="Genomic_DNA"/>
</dbReference>
<accession>A0A2T0VD71</accession>
<reference evidence="1 2" key="1">
    <citation type="submission" date="2018-03" db="EMBL/GenBank/DDBJ databases">
        <title>Genomic Encyclopedia of Type Strains, Phase III (KMG-III): the genomes of soil and plant-associated and newly described type strains.</title>
        <authorList>
            <person name="Whitman W."/>
        </authorList>
    </citation>
    <scope>NUCLEOTIDE SEQUENCE [LARGE SCALE GENOMIC DNA]</scope>
    <source>
        <strain evidence="1 2">CGMCC 1.12484</strain>
    </source>
</reference>
<protein>
    <submittedName>
        <fullName evidence="1">Uncharacterized protein</fullName>
    </submittedName>
</protein>
<dbReference type="OrthoDB" id="5106647at2"/>
<dbReference type="RefSeq" id="WP_106212821.1">
    <property type="nucleotide sequence ID" value="NZ_PVTL01000005.1"/>
</dbReference>
<evidence type="ECO:0000313" key="2">
    <source>
        <dbReference type="Proteomes" id="UP000237983"/>
    </source>
</evidence>
<gene>
    <name evidence="1" type="ORF">B0I08_105278</name>
</gene>
<evidence type="ECO:0000313" key="1">
    <source>
        <dbReference type="EMBL" id="PRY68113.1"/>
    </source>
</evidence>
<name>A0A2T0VD71_9MICO</name>
<dbReference type="Proteomes" id="UP000237983">
    <property type="component" value="Unassembled WGS sequence"/>
</dbReference>